<organism evidence="2 3">
    <name type="scientific">Durusdinium trenchii</name>
    <dbReference type="NCBI Taxonomy" id="1381693"/>
    <lineage>
        <taxon>Eukaryota</taxon>
        <taxon>Sar</taxon>
        <taxon>Alveolata</taxon>
        <taxon>Dinophyceae</taxon>
        <taxon>Suessiales</taxon>
        <taxon>Symbiodiniaceae</taxon>
        <taxon>Durusdinium</taxon>
    </lineage>
</organism>
<keyword evidence="3" id="KW-1185">Reference proteome</keyword>
<feature type="region of interest" description="Disordered" evidence="1">
    <location>
        <begin position="67"/>
        <end position="90"/>
    </location>
</feature>
<dbReference type="Proteomes" id="UP001642464">
    <property type="component" value="Unassembled WGS sequence"/>
</dbReference>
<dbReference type="InterPro" id="IPR011992">
    <property type="entry name" value="EF-hand-dom_pair"/>
</dbReference>
<evidence type="ECO:0000313" key="3">
    <source>
        <dbReference type="Proteomes" id="UP001642464"/>
    </source>
</evidence>
<sequence>MMSDGTVRRKRHRLPRVATEGIPGQPFSMPALPQKTLGVSKSSPVLRRDEGKAGKLPMLVSGTRASLVGHQGRERRRSSVKLRAASHPAPTLPPVQDLRLQAMALCKRHQMSFSEVMLVLEALRASSQDKTGGMPMERFRTFMTKALYVEHVNDDLLRSAYQSCATSGSINVDEFLNWCK</sequence>
<evidence type="ECO:0000313" key="2">
    <source>
        <dbReference type="EMBL" id="CAK9027292.1"/>
    </source>
</evidence>
<comment type="caution">
    <text evidence="2">The sequence shown here is derived from an EMBL/GenBank/DDBJ whole genome shotgun (WGS) entry which is preliminary data.</text>
</comment>
<name>A0ABP0KMS6_9DINO</name>
<dbReference type="EMBL" id="CAXAMM010011880">
    <property type="protein sequence ID" value="CAK9027292.1"/>
    <property type="molecule type" value="Genomic_DNA"/>
</dbReference>
<feature type="region of interest" description="Disordered" evidence="1">
    <location>
        <begin position="17"/>
        <end position="45"/>
    </location>
</feature>
<protein>
    <submittedName>
        <fullName evidence="2">Uncharacterized protein</fullName>
    </submittedName>
</protein>
<reference evidence="2 3" key="1">
    <citation type="submission" date="2024-02" db="EMBL/GenBank/DDBJ databases">
        <authorList>
            <person name="Chen Y."/>
            <person name="Shah S."/>
            <person name="Dougan E. K."/>
            <person name="Thang M."/>
            <person name="Chan C."/>
        </authorList>
    </citation>
    <scope>NUCLEOTIDE SEQUENCE [LARGE SCALE GENOMIC DNA]</scope>
</reference>
<feature type="non-terminal residue" evidence="2">
    <location>
        <position position="180"/>
    </location>
</feature>
<dbReference type="SUPFAM" id="SSF47473">
    <property type="entry name" value="EF-hand"/>
    <property type="match status" value="1"/>
</dbReference>
<gene>
    <name evidence="2" type="ORF">SCF082_LOCUS17855</name>
</gene>
<evidence type="ECO:0000256" key="1">
    <source>
        <dbReference type="SAM" id="MobiDB-lite"/>
    </source>
</evidence>
<accession>A0ABP0KMS6</accession>
<proteinExistence type="predicted"/>